<accession>A0A6L2K2J4</accession>
<reference evidence="1" key="1">
    <citation type="journal article" date="2019" name="Sci. Rep.">
        <title>Draft genome of Tanacetum cinerariifolium, the natural source of mosquito coil.</title>
        <authorList>
            <person name="Yamashiro T."/>
            <person name="Shiraishi A."/>
            <person name="Satake H."/>
            <person name="Nakayama K."/>
        </authorList>
    </citation>
    <scope>NUCLEOTIDE SEQUENCE</scope>
</reference>
<name>A0A6L2K2J4_TANCI</name>
<proteinExistence type="predicted"/>
<evidence type="ECO:0000313" key="1">
    <source>
        <dbReference type="EMBL" id="GEU43611.1"/>
    </source>
</evidence>
<organism evidence="1">
    <name type="scientific">Tanacetum cinerariifolium</name>
    <name type="common">Dalmatian daisy</name>
    <name type="synonym">Chrysanthemum cinerariifolium</name>
    <dbReference type="NCBI Taxonomy" id="118510"/>
    <lineage>
        <taxon>Eukaryota</taxon>
        <taxon>Viridiplantae</taxon>
        <taxon>Streptophyta</taxon>
        <taxon>Embryophyta</taxon>
        <taxon>Tracheophyta</taxon>
        <taxon>Spermatophyta</taxon>
        <taxon>Magnoliopsida</taxon>
        <taxon>eudicotyledons</taxon>
        <taxon>Gunneridae</taxon>
        <taxon>Pentapetalae</taxon>
        <taxon>asterids</taxon>
        <taxon>campanulids</taxon>
        <taxon>Asterales</taxon>
        <taxon>Asteraceae</taxon>
        <taxon>Asteroideae</taxon>
        <taxon>Anthemideae</taxon>
        <taxon>Anthemidinae</taxon>
        <taxon>Tanacetum</taxon>
    </lineage>
</organism>
<dbReference type="Pfam" id="PF07939">
    <property type="entry name" value="DUF1685"/>
    <property type="match status" value="1"/>
</dbReference>
<comment type="caution">
    <text evidence="1">The sequence shown here is derived from an EMBL/GenBank/DDBJ whole genome shotgun (WGS) entry which is preliminary data.</text>
</comment>
<dbReference type="PANTHER" id="PTHR31865">
    <property type="entry name" value="OSJNBA0071G03.3 PROTEIN"/>
    <property type="match status" value="1"/>
</dbReference>
<sequence length="181" mass="20103">MMKQKSQYKKYCRSKSIDHVREVTDDDVKELIACFDLGFGFDKVDDFDDPKLLDAFPALKMYGAIKQGYSSGGMLSRTSLVSSNSCSSSSSVATSILDPSDDPEKVKMKLKQWAKLVPYVILETSSNNKNNEDLVGSGGMKICWEAGECFGFRRDNEGRVLYILNGEDVVDTLIKEHVSAS</sequence>
<gene>
    <name evidence="1" type="ORF">Tci_015589</name>
</gene>
<dbReference type="InterPro" id="IPR012881">
    <property type="entry name" value="DUF1685"/>
</dbReference>
<dbReference type="PANTHER" id="PTHR31865:SF60">
    <property type="match status" value="1"/>
</dbReference>
<protein>
    <submittedName>
        <fullName evidence="1">Uncharacterized protein</fullName>
    </submittedName>
</protein>
<dbReference type="AlphaFoldDB" id="A0A6L2K2J4"/>
<dbReference type="EMBL" id="BKCJ010001733">
    <property type="protein sequence ID" value="GEU43611.1"/>
    <property type="molecule type" value="Genomic_DNA"/>
</dbReference>